<accession>J4VQ52</accession>
<evidence type="ECO:0000313" key="1">
    <source>
        <dbReference type="EMBL" id="EJP60820.1"/>
    </source>
</evidence>
<proteinExistence type="predicted"/>
<reference evidence="1 2" key="1">
    <citation type="journal article" date="2012" name="Sci. Rep.">
        <title>Genomic perspectives on the evolution of fungal entomopathogenicity in Beauveria bassiana.</title>
        <authorList>
            <person name="Xiao G."/>
            <person name="Ying S.H."/>
            <person name="Zheng P."/>
            <person name="Wang Z.L."/>
            <person name="Zhang S."/>
            <person name="Xie X.Q."/>
            <person name="Shang Y."/>
            <person name="St Leger R.J."/>
            <person name="Zhao G.P."/>
            <person name="Wang C."/>
            <person name="Feng M.G."/>
        </authorList>
    </citation>
    <scope>NUCLEOTIDE SEQUENCE [LARGE SCALE GENOMIC DNA]</scope>
    <source>
        <strain evidence="1 2">ARSEF 2860</strain>
    </source>
</reference>
<keyword evidence="2" id="KW-1185">Reference proteome</keyword>
<sequence length="405" mass="44748">MHDAATASQMDYFKTVVDLTGIEQLCFNCRALLDDGPKHRIHGHLLCNECADIVSLLRVHNWRVCLVCALAGEADDIDCADIQNFLDRPKLKRKLGSTGQDSQVARAGLASRMSPRRADIHTGSTGNAPRAIQSTPGTFLSWKAVGKQRGRAAYASNHSLFLRLVHDQLAIYREQRNDAAIEELHSTVVGAVYAKRQKMKQAAAILVRAMVGFQRQSGERDVRAFNLGGVHQDRGKLSHTIRTYHGAAHGFREIMAFYKTTITAFTQLAALCSARRAFPEAEKAYTLALQGLGEAARQDSIDALILKLDLGISYRDVKRLEFAEKLIEEGRAEEAEASFADAAKESAVCDEEYSAMSYAASFGLGNLLRSQRRLAEAEAMYRQAWMARGRSEGRVTPHPVPSPTR</sequence>
<dbReference type="EMBL" id="JH725253">
    <property type="protein sequence ID" value="EJP60820.1"/>
    <property type="molecule type" value="Genomic_DNA"/>
</dbReference>
<dbReference type="InterPro" id="IPR011990">
    <property type="entry name" value="TPR-like_helical_dom_sf"/>
</dbReference>
<dbReference type="AlphaFoldDB" id="J4VQ52"/>
<dbReference type="Proteomes" id="UP000002762">
    <property type="component" value="Unassembled WGS sequence"/>
</dbReference>
<protein>
    <submittedName>
        <fullName evidence="1">Tetratricopeptide repeat domain protein</fullName>
    </submittedName>
</protein>
<dbReference type="STRING" id="655819.J4VQ52"/>
<dbReference type="GeneID" id="19893246"/>
<dbReference type="Gene3D" id="1.25.40.10">
    <property type="entry name" value="Tetratricopeptide repeat domain"/>
    <property type="match status" value="1"/>
</dbReference>
<organism evidence="1 2">
    <name type="scientific">Beauveria bassiana (strain ARSEF 2860)</name>
    <name type="common">White muscardine disease fungus</name>
    <name type="synonym">Tritirachium shiotae</name>
    <dbReference type="NCBI Taxonomy" id="655819"/>
    <lineage>
        <taxon>Eukaryota</taxon>
        <taxon>Fungi</taxon>
        <taxon>Dikarya</taxon>
        <taxon>Ascomycota</taxon>
        <taxon>Pezizomycotina</taxon>
        <taxon>Sordariomycetes</taxon>
        <taxon>Hypocreomycetidae</taxon>
        <taxon>Hypocreales</taxon>
        <taxon>Cordycipitaceae</taxon>
        <taxon>Beauveria</taxon>
    </lineage>
</organism>
<name>J4VQ52_BEAB2</name>
<gene>
    <name evidence="1" type="ORF">BBA_10234</name>
</gene>
<dbReference type="HOGENOM" id="CLU_679689_0_0_1"/>
<dbReference type="RefSeq" id="XP_008603553.1">
    <property type="nucleotide sequence ID" value="XM_008605331.1"/>
</dbReference>
<dbReference type="InParanoid" id="J4VQ52"/>
<evidence type="ECO:0000313" key="2">
    <source>
        <dbReference type="Proteomes" id="UP000002762"/>
    </source>
</evidence>